<dbReference type="AlphaFoldDB" id="A0A2A4FQI8"/>
<proteinExistence type="predicted"/>
<accession>A0A2A4FQI8</accession>
<dbReference type="RefSeq" id="WP_066969327.1">
    <property type="nucleotide sequence ID" value="NZ_CP023449.1"/>
</dbReference>
<comment type="caution">
    <text evidence="1">The sequence shown here is derived from an EMBL/GenBank/DDBJ whole genome shotgun (WGS) entry which is preliminary data.</text>
</comment>
<evidence type="ECO:0000313" key="2">
    <source>
        <dbReference type="Proteomes" id="UP000218934"/>
    </source>
</evidence>
<organism evidence="1 2">
    <name type="scientific">Rhizorhabdus dicambivorans</name>
    <dbReference type="NCBI Taxonomy" id="1850238"/>
    <lineage>
        <taxon>Bacteria</taxon>
        <taxon>Pseudomonadati</taxon>
        <taxon>Pseudomonadota</taxon>
        <taxon>Alphaproteobacteria</taxon>
        <taxon>Sphingomonadales</taxon>
        <taxon>Sphingomonadaceae</taxon>
        <taxon>Rhizorhabdus</taxon>
    </lineage>
</organism>
<dbReference type="OrthoDB" id="7470453at2"/>
<name>A0A2A4FQI8_9SPHN</name>
<gene>
    <name evidence="1" type="ORF">COO09_22610</name>
</gene>
<dbReference type="Proteomes" id="UP000218934">
    <property type="component" value="Unassembled WGS sequence"/>
</dbReference>
<protein>
    <submittedName>
        <fullName evidence="1">Uncharacterized protein</fullName>
    </submittedName>
</protein>
<dbReference type="EMBL" id="NWUF01000038">
    <property type="protein sequence ID" value="PCE39990.1"/>
    <property type="molecule type" value="Genomic_DNA"/>
</dbReference>
<evidence type="ECO:0000313" key="1">
    <source>
        <dbReference type="EMBL" id="PCE39990.1"/>
    </source>
</evidence>
<sequence length="279" mass="29906">MREPSIRTSRLAIAAGLVAVLAVGGAGYFLGRASAPRAEQVVPAPAPQPPIPIRAEAPKPLQRADLIALAQQASDARASGNPLPPTVTSAAGRRFELLLPFGCAGPSEEGSTQPMRWRYDEATEALRISVTPVAWNGQDWDFAAAKGLRADGFWIARPWTSSERCPPSVVQVSPSGTEPVTLPGQTLAIAQFTADAKGGLSRDDRPFDIVKRVPPDALDASLGFRLRIVGRVDRDFGPVRCVQPAGVEQRPICVISSRINEIRIENPATDEVLANWPIR</sequence>
<reference evidence="1 2" key="1">
    <citation type="submission" date="2017-09" db="EMBL/GenBank/DDBJ databases">
        <title>The Catabolism of 3,6-Dichlorosalicylic acid is Initiated by the Cytochrome P450 Monooxygenase DsmABC in Rhizorhabdus dicambivorans Ndbn-20.</title>
        <authorList>
            <person name="Na L."/>
        </authorList>
    </citation>
    <scope>NUCLEOTIDE SEQUENCE [LARGE SCALE GENOMIC DNA]</scope>
    <source>
        <strain evidence="1 2">Ndbn-20m</strain>
    </source>
</reference>
<keyword evidence="2" id="KW-1185">Reference proteome</keyword>
<dbReference type="KEGG" id="rdi:CMV14_09990"/>